<dbReference type="EMBL" id="CP002360">
    <property type="protein sequence ID" value="AEE95775.1"/>
    <property type="molecule type" value="Genomic_DNA"/>
</dbReference>
<organism evidence="1 2">
    <name type="scientific">Mahella australiensis (strain DSM 15567 / CIP 107919 / 50-1 BON)</name>
    <dbReference type="NCBI Taxonomy" id="697281"/>
    <lineage>
        <taxon>Bacteria</taxon>
        <taxon>Bacillati</taxon>
        <taxon>Bacillota</taxon>
        <taxon>Clostridia</taxon>
        <taxon>Thermoanaerobacterales</taxon>
        <taxon>Thermoanaerobacterales Family IV. Incertae Sedis</taxon>
        <taxon>Mahella</taxon>
    </lineage>
</organism>
<sequence>MSIVRYNPQTRTYVSQKSDGTFETKMVSRQGIVSNRPQQKDGPQIITQYQMTANQAVKILP</sequence>
<dbReference type="KEGG" id="mas:Mahau_0572"/>
<dbReference type="HOGENOM" id="CLU_2921318_0_0_9"/>
<evidence type="ECO:0000313" key="1">
    <source>
        <dbReference type="EMBL" id="AEE95775.1"/>
    </source>
</evidence>
<protein>
    <submittedName>
        <fullName evidence="1">Uncharacterized protein</fullName>
    </submittedName>
</protein>
<dbReference type="RefSeq" id="WP_013780208.1">
    <property type="nucleotide sequence ID" value="NC_015520.1"/>
</dbReference>
<reference evidence="2" key="1">
    <citation type="submission" date="2010-11" db="EMBL/GenBank/DDBJ databases">
        <title>The complete genome of Mahella australiensis DSM 15567.</title>
        <authorList>
            <consortium name="US DOE Joint Genome Institute (JGI-PGF)"/>
            <person name="Lucas S."/>
            <person name="Copeland A."/>
            <person name="Lapidus A."/>
            <person name="Bruce D."/>
            <person name="Goodwin L."/>
            <person name="Pitluck S."/>
            <person name="Kyrpides N."/>
            <person name="Mavromatis K."/>
            <person name="Pagani I."/>
            <person name="Ivanova N."/>
            <person name="Teshima H."/>
            <person name="Brettin T."/>
            <person name="Detter J.C."/>
            <person name="Han C."/>
            <person name="Tapia R."/>
            <person name="Land M."/>
            <person name="Hauser L."/>
            <person name="Markowitz V."/>
            <person name="Cheng J.-F."/>
            <person name="Hugenholtz P."/>
            <person name="Woyke T."/>
            <person name="Wu D."/>
            <person name="Spring S."/>
            <person name="Pukall R."/>
            <person name="Steenblock K."/>
            <person name="Schneider S."/>
            <person name="Klenk H.-P."/>
            <person name="Eisen J.A."/>
        </authorList>
    </citation>
    <scope>NUCLEOTIDE SEQUENCE [LARGE SCALE GENOMIC DNA]</scope>
    <source>
        <strain evidence="2">DSM 15567 / CIP 107919 / 50-1 BON</strain>
    </source>
</reference>
<gene>
    <name evidence="1" type="ordered locus">Mahau_0572</name>
</gene>
<name>F3ZZG5_MAHA5</name>
<dbReference type="OrthoDB" id="9875540at2"/>
<dbReference type="Proteomes" id="UP000008457">
    <property type="component" value="Chromosome"/>
</dbReference>
<evidence type="ECO:0000313" key="2">
    <source>
        <dbReference type="Proteomes" id="UP000008457"/>
    </source>
</evidence>
<keyword evidence="2" id="KW-1185">Reference proteome</keyword>
<reference evidence="1 2" key="2">
    <citation type="journal article" date="2011" name="Stand. Genomic Sci.">
        <title>Complete genome sequence of Mahella australiensis type strain (50-1 BON).</title>
        <authorList>
            <person name="Sikorski J."/>
            <person name="Teshima H."/>
            <person name="Nolan M."/>
            <person name="Lucas S."/>
            <person name="Hammon N."/>
            <person name="Deshpande S."/>
            <person name="Cheng J.F."/>
            <person name="Pitluck S."/>
            <person name="Liolios K."/>
            <person name="Pagani I."/>
            <person name="Ivanova N."/>
            <person name="Huntemann M."/>
            <person name="Mavromatis K."/>
            <person name="Ovchinikova G."/>
            <person name="Pati A."/>
            <person name="Tapia R."/>
            <person name="Han C."/>
            <person name="Goodwin L."/>
            <person name="Chen A."/>
            <person name="Palaniappan K."/>
            <person name="Land M."/>
            <person name="Hauser L."/>
            <person name="Ngatchou-Djao O.D."/>
            <person name="Rohde M."/>
            <person name="Pukall R."/>
            <person name="Spring S."/>
            <person name="Abt B."/>
            <person name="Goker M."/>
            <person name="Detter J.C."/>
            <person name="Woyke T."/>
            <person name="Bristow J."/>
            <person name="Markowitz V."/>
            <person name="Hugenholtz P."/>
            <person name="Eisen J.A."/>
            <person name="Kyrpides N.C."/>
            <person name="Klenk H.P."/>
            <person name="Lapidus A."/>
        </authorList>
    </citation>
    <scope>NUCLEOTIDE SEQUENCE [LARGE SCALE GENOMIC DNA]</scope>
    <source>
        <strain evidence="2">DSM 15567 / CIP 107919 / 50-1 BON</strain>
    </source>
</reference>
<accession>F3ZZG5</accession>
<dbReference type="AlphaFoldDB" id="F3ZZG5"/>
<dbReference type="STRING" id="697281.Mahau_0572"/>
<proteinExistence type="predicted"/>